<organism evidence="2 3">
    <name type="scientific">Liparis tanakae</name>
    <name type="common">Tanaka's snailfish</name>
    <dbReference type="NCBI Taxonomy" id="230148"/>
    <lineage>
        <taxon>Eukaryota</taxon>
        <taxon>Metazoa</taxon>
        <taxon>Chordata</taxon>
        <taxon>Craniata</taxon>
        <taxon>Vertebrata</taxon>
        <taxon>Euteleostomi</taxon>
        <taxon>Actinopterygii</taxon>
        <taxon>Neopterygii</taxon>
        <taxon>Teleostei</taxon>
        <taxon>Neoteleostei</taxon>
        <taxon>Acanthomorphata</taxon>
        <taxon>Eupercaria</taxon>
        <taxon>Perciformes</taxon>
        <taxon>Cottioidei</taxon>
        <taxon>Cottales</taxon>
        <taxon>Liparidae</taxon>
        <taxon>Liparis</taxon>
    </lineage>
</organism>
<protein>
    <submittedName>
        <fullName evidence="2">Uncharacterized protein</fullName>
    </submittedName>
</protein>
<sequence>MTPLRVAMQTPPSGASGREGDRTTGSPCEEMGAAPRRQPGGGRRRQLVFADPQVQISERTMKDQIVNRLAETLKLAEVLLDLPSLTMRATPAQLFVAPCGCQC</sequence>
<proteinExistence type="predicted"/>
<keyword evidence="3" id="KW-1185">Reference proteome</keyword>
<dbReference type="Proteomes" id="UP000314294">
    <property type="component" value="Unassembled WGS sequence"/>
</dbReference>
<dbReference type="AlphaFoldDB" id="A0A4Z2J3F3"/>
<evidence type="ECO:0000313" key="2">
    <source>
        <dbReference type="EMBL" id="TNN84726.1"/>
    </source>
</evidence>
<comment type="caution">
    <text evidence="2">The sequence shown here is derived from an EMBL/GenBank/DDBJ whole genome shotgun (WGS) entry which is preliminary data.</text>
</comment>
<feature type="region of interest" description="Disordered" evidence="1">
    <location>
        <begin position="1"/>
        <end position="45"/>
    </location>
</feature>
<evidence type="ECO:0000313" key="3">
    <source>
        <dbReference type="Proteomes" id="UP000314294"/>
    </source>
</evidence>
<reference evidence="2 3" key="1">
    <citation type="submission" date="2019-03" db="EMBL/GenBank/DDBJ databases">
        <title>First draft genome of Liparis tanakae, snailfish: a comprehensive survey of snailfish specific genes.</title>
        <authorList>
            <person name="Kim W."/>
            <person name="Song I."/>
            <person name="Jeong J.-H."/>
            <person name="Kim D."/>
            <person name="Kim S."/>
            <person name="Ryu S."/>
            <person name="Song J.Y."/>
            <person name="Lee S.K."/>
        </authorList>
    </citation>
    <scope>NUCLEOTIDE SEQUENCE [LARGE SCALE GENOMIC DNA]</scope>
    <source>
        <tissue evidence="2">Muscle</tissue>
    </source>
</reference>
<gene>
    <name evidence="2" type="ORF">EYF80_005141</name>
</gene>
<name>A0A4Z2J3F3_9TELE</name>
<dbReference type="EMBL" id="SRLO01000025">
    <property type="protein sequence ID" value="TNN84726.1"/>
    <property type="molecule type" value="Genomic_DNA"/>
</dbReference>
<evidence type="ECO:0000256" key="1">
    <source>
        <dbReference type="SAM" id="MobiDB-lite"/>
    </source>
</evidence>
<accession>A0A4Z2J3F3</accession>